<evidence type="ECO:0000313" key="1">
    <source>
        <dbReference type="EMBL" id="KAL0935537.1"/>
    </source>
</evidence>
<keyword evidence="2" id="KW-1185">Reference proteome</keyword>
<sequence length="211" mass="22593">MDHNHMASTTGAMAATGTMTGMAASATTKAAMSGMGGGSCKISMLWNWNIIDSCFIARSWRITSHGMFAGSCIGVILLVMSLEMLRRAVKEYDRYLIRSHKARWVAAGAGAPSSESAGDHGKAGSSSAVAAANAVVIPPFRPNVLQQAVRALIHMCQFAVAYFVMLLAMYYNGYLIICIFIGSYIGSFIFQWETLYDEATSAAREATVCCG</sequence>
<evidence type="ECO:0000313" key="2">
    <source>
        <dbReference type="Proteomes" id="UP000805649"/>
    </source>
</evidence>
<organism evidence="1 2">
    <name type="scientific">Colletotrichum truncatum</name>
    <name type="common">Anthracnose fungus</name>
    <name type="synonym">Colletotrichum capsici</name>
    <dbReference type="NCBI Taxonomy" id="5467"/>
    <lineage>
        <taxon>Eukaryota</taxon>
        <taxon>Fungi</taxon>
        <taxon>Dikarya</taxon>
        <taxon>Ascomycota</taxon>
        <taxon>Pezizomycotina</taxon>
        <taxon>Sordariomycetes</taxon>
        <taxon>Hypocreomycetidae</taxon>
        <taxon>Glomerellales</taxon>
        <taxon>Glomerellaceae</taxon>
        <taxon>Colletotrichum</taxon>
        <taxon>Colletotrichum truncatum species complex</taxon>
    </lineage>
</organism>
<protein>
    <submittedName>
        <fullName evidence="1">Ctr copper transporter</fullName>
    </submittedName>
</protein>
<comment type="caution">
    <text evidence="1">The sequence shown here is derived from an EMBL/GenBank/DDBJ whole genome shotgun (WGS) entry which is preliminary data.</text>
</comment>
<proteinExistence type="predicted"/>
<accession>A0ACC3YWL7</accession>
<dbReference type="EMBL" id="VUJX02000006">
    <property type="protein sequence ID" value="KAL0935537.1"/>
    <property type="molecule type" value="Genomic_DNA"/>
</dbReference>
<reference evidence="1 2" key="1">
    <citation type="journal article" date="2020" name="Phytopathology">
        <title>Genome Sequence Resources of Colletotrichum truncatum, C. plurivorum, C. musicola, and C. sojae: Four Species Pathogenic to Soybean (Glycine max).</title>
        <authorList>
            <person name="Rogerio F."/>
            <person name="Boufleur T.R."/>
            <person name="Ciampi-Guillardi M."/>
            <person name="Sukno S.A."/>
            <person name="Thon M.R."/>
            <person name="Massola Junior N.S."/>
            <person name="Baroncelli R."/>
        </authorList>
    </citation>
    <scope>NUCLEOTIDE SEQUENCE [LARGE SCALE GENOMIC DNA]</scope>
    <source>
        <strain evidence="1 2">CMES1059</strain>
    </source>
</reference>
<name>A0ACC3YWL7_COLTU</name>
<dbReference type="Proteomes" id="UP000805649">
    <property type="component" value="Unassembled WGS sequence"/>
</dbReference>
<gene>
    <name evidence="1" type="ORF">CTRU02_210128</name>
</gene>